<accession>Q080S7</accession>
<dbReference type="EMBL" id="CP000447">
    <property type="protein sequence ID" value="ABI72238.1"/>
    <property type="molecule type" value="Genomic_DNA"/>
</dbReference>
<name>Q080S7_SHEFN</name>
<reference evidence="2 3" key="1">
    <citation type="submission" date="2006-08" db="EMBL/GenBank/DDBJ databases">
        <title>Complete sequence of Shewanella frigidimarina NCIMB 400.</title>
        <authorList>
            <consortium name="US DOE Joint Genome Institute"/>
            <person name="Copeland A."/>
            <person name="Lucas S."/>
            <person name="Lapidus A."/>
            <person name="Barry K."/>
            <person name="Detter J.C."/>
            <person name="Glavina del Rio T."/>
            <person name="Hammon N."/>
            <person name="Israni S."/>
            <person name="Dalin E."/>
            <person name="Tice H."/>
            <person name="Pitluck S."/>
            <person name="Fredrickson J.K."/>
            <person name="Kolker E."/>
            <person name="McCuel L.A."/>
            <person name="DiChristina T."/>
            <person name="Nealson K.H."/>
            <person name="Newman D."/>
            <person name="Tiedje J.M."/>
            <person name="Zhou J."/>
            <person name="Romine M.F."/>
            <person name="Culley D.E."/>
            <person name="Serres M."/>
            <person name="Chertkov O."/>
            <person name="Brettin T."/>
            <person name="Bruce D."/>
            <person name="Han C."/>
            <person name="Tapia R."/>
            <person name="Gilna P."/>
            <person name="Schmutz J."/>
            <person name="Larimer F."/>
            <person name="Land M."/>
            <person name="Hauser L."/>
            <person name="Kyrpides N."/>
            <person name="Mikhailova N."/>
            <person name="Richardson P."/>
        </authorList>
    </citation>
    <scope>NUCLEOTIDE SEQUENCE [LARGE SCALE GENOMIC DNA]</scope>
    <source>
        <strain evidence="2 3">NCIMB 400</strain>
    </source>
</reference>
<dbReference type="InterPro" id="IPR022072">
    <property type="entry name" value="DUF3624"/>
</dbReference>
<dbReference type="STRING" id="318167.Sfri_2393"/>
<feature type="transmembrane region" description="Helical" evidence="1">
    <location>
        <begin position="56"/>
        <end position="78"/>
    </location>
</feature>
<keyword evidence="3" id="KW-1185">Reference proteome</keyword>
<dbReference type="Pfam" id="PF12292">
    <property type="entry name" value="DUF3624"/>
    <property type="match status" value="1"/>
</dbReference>
<evidence type="ECO:0008006" key="4">
    <source>
        <dbReference type="Google" id="ProtNLM"/>
    </source>
</evidence>
<evidence type="ECO:0000313" key="3">
    <source>
        <dbReference type="Proteomes" id="UP000000684"/>
    </source>
</evidence>
<keyword evidence="1" id="KW-1133">Transmembrane helix</keyword>
<proteinExistence type="predicted"/>
<dbReference type="KEGG" id="sfr:Sfri_2393"/>
<dbReference type="eggNOG" id="ENOG502ZGC8">
    <property type="taxonomic scope" value="Bacteria"/>
</dbReference>
<keyword evidence="1" id="KW-0812">Transmembrane</keyword>
<organism evidence="2 3">
    <name type="scientific">Shewanella frigidimarina (strain NCIMB 400)</name>
    <dbReference type="NCBI Taxonomy" id="318167"/>
    <lineage>
        <taxon>Bacteria</taxon>
        <taxon>Pseudomonadati</taxon>
        <taxon>Pseudomonadota</taxon>
        <taxon>Gammaproteobacteria</taxon>
        <taxon>Alteromonadales</taxon>
        <taxon>Shewanellaceae</taxon>
        <taxon>Shewanella</taxon>
    </lineage>
</organism>
<protein>
    <recommendedName>
        <fullName evidence="4">DUF3624 domain-containing protein</fullName>
    </recommendedName>
</protein>
<keyword evidence="1" id="KW-0472">Membrane</keyword>
<evidence type="ECO:0000313" key="2">
    <source>
        <dbReference type="EMBL" id="ABI72238.1"/>
    </source>
</evidence>
<sequence>MIKKAVMSCNQCSDSVFIQKVGRCKRCMWQLTLLSIIAWPLWWYCYADTPKTVESIALLFFAVSFSGLLTLHLVVWAYRSLSSLRL</sequence>
<evidence type="ECO:0000256" key="1">
    <source>
        <dbReference type="SAM" id="Phobius"/>
    </source>
</evidence>
<dbReference type="HOGENOM" id="CLU_188515_1_0_6"/>
<dbReference type="AlphaFoldDB" id="Q080S7"/>
<feature type="transmembrane region" description="Helical" evidence="1">
    <location>
        <begin position="27"/>
        <end position="44"/>
    </location>
</feature>
<gene>
    <name evidence="2" type="ordered locus">Sfri_2393</name>
</gene>
<dbReference type="Proteomes" id="UP000000684">
    <property type="component" value="Chromosome"/>
</dbReference>